<dbReference type="PANTHER" id="PTHR34216:SF7">
    <property type="entry name" value="POLY-BETA-1,6-N-ACETYL-D-GLUCOSAMINE N-DEACETYLASE"/>
    <property type="match status" value="1"/>
</dbReference>
<dbReference type="PANTHER" id="PTHR34216">
    <property type="match status" value="1"/>
</dbReference>
<comment type="similarity">
    <text evidence="2">Belongs to the polysaccharide deacetylase family.</text>
</comment>
<evidence type="ECO:0000256" key="4">
    <source>
        <dbReference type="ARBA" id="ARBA00022729"/>
    </source>
</evidence>
<organism evidence="7 8">
    <name type="scientific">Rhizobium fredii</name>
    <name type="common">Sinorhizobium fredii</name>
    <dbReference type="NCBI Taxonomy" id="380"/>
    <lineage>
        <taxon>Bacteria</taxon>
        <taxon>Pseudomonadati</taxon>
        <taxon>Pseudomonadota</taxon>
        <taxon>Alphaproteobacteria</taxon>
        <taxon>Hyphomicrobiales</taxon>
        <taxon>Rhizobiaceae</taxon>
        <taxon>Sinorhizobium/Ensifer group</taxon>
        <taxon>Sinorhizobium</taxon>
    </lineage>
</organism>
<proteinExistence type="inferred from homology"/>
<dbReference type="Gene3D" id="3.20.20.370">
    <property type="entry name" value="Glycoside hydrolase/deacetylase"/>
    <property type="match status" value="1"/>
</dbReference>
<evidence type="ECO:0000256" key="1">
    <source>
        <dbReference type="ARBA" id="ARBA00003236"/>
    </source>
</evidence>
<dbReference type="Pfam" id="PF01522">
    <property type="entry name" value="Polysacc_deac_1"/>
    <property type="match status" value="2"/>
</dbReference>
<dbReference type="InterPro" id="IPR011330">
    <property type="entry name" value="Glyco_hydro/deAcase_b/a-brl"/>
</dbReference>
<dbReference type="CDD" id="cd10968">
    <property type="entry name" value="CE4_Mlr8448_like_5s"/>
    <property type="match status" value="1"/>
</dbReference>
<dbReference type="AlphaFoldDB" id="A0A2L0H2R3"/>
<evidence type="ECO:0000256" key="3">
    <source>
        <dbReference type="ARBA" id="ARBA00020071"/>
    </source>
</evidence>
<gene>
    <name evidence="7" type="ORF">NXT3_CH00905</name>
</gene>
<evidence type="ECO:0000259" key="6">
    <source>
        <dbReference type="PROSITE" id="PS51677"/>
    </source>
</evidence>
<evidence type="ECO:0000313" key="7">
    <source>
        <dbReference type="EMBL" id="AUX75502.1"/>
    </source>
</evidence>
<sequence length="350" mass="38223">MRQLVAKIVRNHLRRAAIAGGLEAAHLLARAGLMGEARGRGAVFTLHHVRPREHRNFDPNAHLEITPAFLEKTIVTLKRGGYRFVALEDLPACLASTGDRPFACFTLDDGYRNNLEWALPVFERHAVPFTVFVTAGYVDRSHTLWWETLAELLSPSREFRFDFGDGAVPLSSGTLVQKQAAFDRIAAFIHRTDEASAVAALNRAALAQGIDPLAITERLTLDESGLRALVASPLASLGAHTVSHRALARLDDEEARREIATSAARVEAITGRPPLTVAYPYGYGPTVSKRDHRLAADLGFTVGVTTEPGTLFAGVNLHAMPRISLNGHFQSERYVAALASGILFRLLHES</sequence>
<reference evidence="7 8" key="1">
    <citation type="submission" date="2017-10" db="EMBL/GenBank/DDBJ databases">
        <title>Analysis of the genome sequences of Rhizobium populations associated to common bean (phaseolus vulgaris).</title>
        <authorList>
            <person name="Bustos P."/>
            <person name="Santamaria R.I."/>
            <person name="Miranda-Sanchez F."/>
            <person name="Perez-Carrascal O."/>
            <person name="Juarez S."/>
            <person name="Lozano L."/>
            <person name="Martinez-Flores I."/>
            <person name="Vinuesa P."/>
            <person name="Martinez-Romero E."/>
            <person name="Cevallos M.A."/>
            <person name="Romero D."/>
            <person name="Davila G."/>
            <person name="Gonzalez V."/>
        </authorList>
    </citation>
    <scope>NUCLEOTIDE SEQUENCE [LARGE SCALE GENOMIC DNA]</scope>
    <source>
        <strain evidence="7 8">NXT3</strain>
    </source>
</reference>
<feature type="domain" description="NodB homology" evidence="6">
    <location>
        <begin position="101"/>
        <end position="350"/>
    </location>
</feature>
<protein>
    <recommendedName>
        <fullName evidence="3">Chitooligosaccharide deacetylase</fullName>
    </recommendedName>
    <alternativeName>
        <fullName evidence="5">Nodulation protein B</fullName>
    </alternativeName>
</protein>
<evidence type="ECO:0000313" key="8">
    <source>
        <dbReference type="Proteomes" id="UP000239340"/>
    </source>
</evidence>
<dbReference type="GO" id="GO:0005975">
    <property type="term" value="P:carbohydrate metabolic process"/>
    <property type="evidence" value="ECO:0007669"/>
    <property type="project" value="InterPro"/>
</dbReference>
<dbReference type="SUPFAM" id="SSF88713">
    <property type="entry name" value="Glycoside hydrolase/deacetylase"/>
    <property type="match status" value="1"/>
</dbReference>
<dbReference type="RefSeq" id="WP_104838860.1">
    <property type="nucleotide sequence ID" value="NZ_CP024307.1"/>
</dbReference>
<evidence type="ECO:0000256" key="5">
    <source>
        <dbReference type="ARBA" id="ARBA00032976"/>
    </source>
</evidence>
<comment type="function">
    <text evidence="1">Is involved in generating a small heat-stable compound (Nod), an acylated oligomer of N-acetylglucosamine, that stimulates mitosis in various plant protoplasts.</text>
</comment>
<dbReference type="EMBL" id="CP024307">
    <property type="protein sequence ID" value="AUX75502.1"/>
    <property type="molecule type" value="Genomic_DNA"/>
</dbReference>
<keyword evidence="4" id="KW-0732">Signal</keyword>
<dbReference type="InterPro" id="IPR051398">
    <property type="entry name" value="Polysacch_Deacetylase"/>
</dbReference>
<evidence type="ECO:0000256" key="2">
    <source>
        <dbReference type="ARBA" id="ARBA00010973"/>
    </source>
</evidence>
<dbReference type="PROSITE" id="PS51677">
    <property type="entry name" value="NODB"/>
    <property type="match status" value="1"/>
</dbReference>
<dbReference type="Proteomes" id="UP000239340">
    <property type="component" value="Chromosome"/>
</dbReference>
<dbReference type="InterPro" id="IPR002509">
    <property type="entry name" value="NODB_dom"/>
</dbReference>
<dbReference type="GO" id="GO:0016810">
    <property type="term" value="F:hydrolase activity, acting on carbon-nitrogen (but not peptide) bonds"/>
    <property type="evidence" value="ECO:0007669"/>
    <property type="project" value="InterPro"/>
</dbReference>
<name>A0A2L0H2R3_RHIFR</name>
<accession>A0A2L0H2R3</accession>